<feature type="region of interest" description="Disordered" evidence="1">
    <location>
        <begin position="1"/>
        <end position="39"/>
    </location>
</feature>
<dbReference type="EMBL" id="JAMKFB020000005">
    <property type="protein sequence ID" value="KAL0192421.1"/>
    <property type="molecule type" value="Genomic_DNA"/>
</dbReference>
<sequence>SHHAFPRSGGEPASSAPGGGRPGAAVSSSRPTYIRGPHSTLQTHRAALCLPW</sequence>
<feature type="non-terminal residue" evidence="2">
    <location>
        <position position="1"/>
    </location>
</feature>
<protein>
    <submittedName>
        <fullName evidence="2">Uncharacterized protein</fullName>
    </submittedName>
</protein>
<evidence type="ECO:0000313" key="3">
    <source>
        <dbReference type="Proteomes" id="UP001529510"/>
    </source>
</evidence>
<proteinExistence type="predicted"/>
<keyword evidence="3" id="KW-1185">Reference proteome</keyword>
<evidence type="ECO:0000256" key="1">
    <source>
        <dbReference type="SAM" id="MobiDB-lite"/>
    </source>
</evidence>
<reference evidence="2 3" key="1">
    <citation type="submission" date="2024-05" db="EMBL/GenBank/DDBJ databases">
        <title>Genome sequencing and assembly of Indian major carp, Cirrhinus mrigala (Hamilton, 1822).</title>
        <authorList>
            <person name="Mohindra V."/>
            <person name="Chowdhury L.M."/>
            <person name="Lal K."/>
            <person name="Jena J.K."/>
        </authorList>
    </citation>
    <scope>NUCLEOTIDE SEQUENCE [LARGE SCALE GENOMIC DNA]</scope>
    <source>
        <strain evidence="2">CM1030</strain>
        <tissue evidence="2">Blood</tissue>
    </source>
</reference>
<gene>
    <name evidence="2" type="ORF">M9458_010717</name>
</gene>
<name>A0ABD0R411_CIRMR</name>
<accession>A0ABD0R411</accession>
<organism evidence="2 3">
    <name type="scientific">Cirrhinus mrigala</name>
    <name type="common">Mrigala</name>
    <dbReference type="NCBI Taxonomy" id="683832"/>
    <lineage>
        <taxon>Eukaryota</taxon>
        <taxon>Metazoa</taxon>
        <taxon>Chordata</taxon>
        <taxon>Craniata</taxon>
        <taxon>Vertebrata</taxon>
        <taxon>Euteleostomi</taxon>
        <taxon>Actinopterygii</taxon>
        <taxon>Neopterygii</taxon>
        <taxon>Teleostei</taxon>
        <taxon>Ostariophysi</taxon>
        <taxon>Cypriniformes</taxon>
        <taxon>Cyprinidae</taxon>
        <taxon>Labeoninae</taxon>
        <taxon>Labeonini</taxon>
        <taxon>Cirrhinus</taxon>
    </lineage>
</organism>
<feature type="non-terminal residue" evidence="2">
    <location>
        <position position="52"/>
    </location>
</feature>
<dbReference type="Proteomes" id="UP001529510">
    <property type="component" value="Unassembled WGS sequence"/>
</dbReference>
<evidence type="ECO:0000313" key="2">
    <source>
        <dbReference type="EMBL" id="KAL0192421.1"/>
    </source>
</evidence>
<dbReference type="AlphaFoldDB" id="A0ABD0R411"/>
<comment type="caution">
    <text evidence="2">The sequence shown here is derived from an EMBL/GenBank/DDBJ whole genome shotgun (WGS) entry which is preliminary data.</text>
</comment>
<feature type="compositionally biased region" description="Low complexity" evidence="1">
    <location>
        <begin position="1"/>
        <end position="16"/>
    </location>
</feature>